<accession>A0A5B7CZ95</accession>
<comment type="caution">
    <text evidence="1">The sequence shown here is derived from an EMBL/GenBank/DDBJ whole genome shotgun (WGS) entry which is preliminary data.</text>
</comment>
<organism evidence="1 2">
    <name type="scientific">Portunus trituberculatus</name>
    <name type="common">Swimming crab</name>
    <name type="synonym">Neptunus trituberculatus</name>
    <dbReference type="NCBI Taxonomy" id="210409"/>
    <lineage>
        <taxon>Eukaryota</taxon>
        <taxon>Metazoa</taxon>
        <taxon>Ecdysozoa</taxon>
        <taxon>Arthropoda</taxon>
        <taxon>Crustacea</taxon>
        <taxon>Multicrustacea</taxon>
        <taxon>Malacostraca</taxon>
        <taxon>Eumalacostraca</taxon>
        <taxon>Eucarida</taxon>
        <taxon>Decapoda</taxon>
        <taxon>Pleocyemata</taxon>
        <taxon>Brachyura</taxon>
        <taxon>Eubrachyura</taxon>
        <taxon>Portunoidea</taxon>
        <taxon>Portunidae</taxon>
        <taxon>Portuninae</taxon>
        <taxon>Portunus</taxon>
    </lineage>
</organism>
<name>A0A5B7CZ95_PORTR</name>
<gene>
    <name evidence="1" type="ORF">E2C01_006981</name>
</gene>
<keyword evidence="2" id="KW-1185">Reference proteome</keyword>
<proteinExistence type="predicted"/>
<protein>
    <submittedName>
        <fullName evidence="1">Uncharacterized protein</fullName>
    </submittedName>
</protein>
<sequence length="114" mass="12500">MAQLQSDEQDFTKLNPRYFDALRSVFPKGALRGCICVARESTPALPLRLQGHFSPSRDPHECRPQLLLFLFLALLPSSIEKVVARYTISQGPSKADGFRAALHATSALCEAATA</sequence>
<dbReference type="Proteomes" id="UP000324222">
    <property type="component" value="Unassembled WGS sequence"/>
</dbReference>
<reference evidence="1 2" key="1">
    <citation type="submission" date="2019-05" db="EMBL/GenBank/DDBJ databases">
        <title>Another draft genome of Portunus trituberculatus and its Hox gene families provides insights of decapod evolution.</title>
        <authorList>
            <person name="Jeong J.-H."/>
            <person name="Song I."/>
            <person name="Kim S."/>
            <person name="Choi T."/>
            <person name="Kim D."/>
            <person name="Ryu S."/>
            <person name="Kim W."/>
        </authorList>
    </citation>
    <scope>NUCLEOTIDE SEQUENCE [LARGE SCALE GENOMIC DNA]</scope>
    <source>
        <tissue evidence="1">Muscle</tissue>
    </source>
</reference>
<evidence type="ECO:0000313" key="2">
    <source>
        <dbReference type="Proteomes" id="UP000324222"/>
    </source>
</evidence>
<dbReference type="AlphaFoldDB" id="A0A5B7CZ95"/>
<dbReference type="EMBL" id="VSRR010000337">
    <property type="protein sequence ID" value="MPC14221.1"/>
    <property type="molecule type" value="Genomic_DNA"/>
</dbReference>
<evidence type="ECO:0000313" key="1">
    <source>
        <dbReference type="EMBL" id="MPC14221.1"/>
    </source>
</evidence>